<dbReference type="Gene3D" id="3.40.50.720">
    <property type="entry name" value="NAD(P)-binding Rossmann-like Domain"/>
    <property type="match status" value="1"/>
</dbReference>
<sequence length="58" mass="6211">MESGRLRFTSSYSEAAEFAEAHFIAVGTPQRKGEYGADVSFVDAVVDQGLGKVVSDAR</sequence>
<organism evidence="2 3">
    <name type="scientific">Rhodococcus ruber</name>
    <dbReference type="NCBI Taxonomy" id="1830"/>
    <lineage>
        <taxon>Bacteria</taxon>
        <taxon>Bacillati</taxon>
        <taxon>Actinomycetota</taxon>
        <taxon>Actinomycetes</taxon>
        <taxon>Mycobacteriales</taxon>
        <taxon>Nocardiaceae</taxon>
        <taxon>Rhodococcus</taxon>
    </lineage>
</organism>
<accession>A0A098BFC3</accession>
<dbReference type="Pfam" id="PF03721">
    <property type="entry name" value="UDPG_MGDP_dh_N"/>
    <property type="match status" value="1"/>
</dbReference>
<feature type="domain" description="UDP-glucose/GDP-mannose dehydrogenase N-terminal" evidence="1">
    <location>
        <begin position="2"/>
        <end position="48"/>
    </location>
</feature>
<proteinExistence type="predicted"/>
<gene>
    <name evidence="2" type="ORF">RHRU231_260012</name>
</gene>
<evidence type="ECO:0000259" key="1">
    <source>
        <dbReference type="Pfam" id="PF03721"/>
    </source>
</evidence>
<evidence type="ECO:0000313" key="2">
    <source>
        <dbReference type="EMBL" id="CDZ87438.1"/>
    </source>
</evidence>
<dbReference type="Proteomes" id="UP000042997">
    <property type="component" value="Unassembled WGS sequence"/>
</dbReference>
<dbReference type="InterPro" id="IPR001732">
    <property type="entry name" value="UDP-Glc/GDP-Man_DH_N"/>
</dbReference>
<dbReference type="AlphaFoldDB" id="A0A098BFC3"/>
<reference evidence="2 3" key="1">
    <citation type="journal article" date="2014" name="Genome Announc.">
        <title>Draft Genome Sequence of Propane- and Butane-Oxidizing Actinobacterium Rhodococcus ruber IEGM 231.</title>
        <authorList>
            <person name="Ivshina I.B."/>
            <person name="Kuyukina M.S."/>
            <person name="Krivoruchko A.V."/>
            <person name="Barbe V."/>
            <person name="Fischer C."/>
        </authorList>
    </citation>
    <scope>NUCLEOTIDE SEQUENCE [LARGE SCALE GENOMIC DNA]</scope>
</reference>
<dbReference type="GO" id="GO:0051287">
    <property type="term" value="F:NAD binding"/>
    <property type="evidence" value="ECO:0007669"/>
    <property type="project" value="InterPro"/>
</dbReference>
<protein>
    <recommendedName>
        <fullName evidence="1">UDP-glucose/GDP-mannose dehydrogenase N-terminal domain-containing protein</fullName>
    </recommendedName>
</protein>
<evidence type="ECO:0000313" key="3">
    <source>
        <dbReference type="Proteomes" id="UP000042997"/>
    </source>
</evidence>
<dbReference type="GO" id="GO:0016616">
    <property type="term" value="F:oxidoreductase activity, acting on the CH-OH group of donors, NAD or NADP as acceptor"/>
    <property type="evidence" value="ECO:0007669"/>
    <property type="project" value="InterPro"/>
</dbReference>
<dbReference type="EMBL" id="CCSD01000035">
    <property type="protein sequence ID" value="CDZ87438.1"/>
    <property type="molecule type" value="Genomic_DNA"/>
</dbReference>
<name>A0A098BFC3_9NOCA</name>